<reference evidence="1" key="2">
    <citation type="journal article" date="2015" name="Fish Shellfish Immunol.">
        <title>Early steps in the European eel (Anguilla anguilla)-Vibrio vulnificus interaction in the gills: Role of the RtxA13 toxin.</title>
        <authorList>
            <person name="Callol A."/>
            <person name="Pajuelo D."/>
            <person name="Ebbesson L."/>
            <person name="Teles M."/>
            <person name="MacKenzie S."/>
            <person name="Amaro C."/>
        </authorList>
    </citation>
    <scope>NUCLEOTIDE SEQUENCE</scope>
</reference>
<evidence type="ECO:0000313" key="1">
    <source>
        <dbReference type="EMBL" id="JAH54270.1"/>
    </source>
</evidence>
<protein>
    <submittedName>
        <fullName evidence="1">Uncharacterized protein</fullName>
    </submittedName>
</protein>
<reference evidence="1" key="1">
    <citation type="submission" date="2014-11" db="EMBL/GenBank/DDBJ databases">
        <authorList>
            <person name="Amaro Gonzalez C."/>
        </authorList>
    </citation>
    <scope>NUCLEOTIDE SEQUENCE</scope>
</reference>
<accession>A0A0E9TN46</accession>
<proteinExistence type="predicted"/>
<sequence>MVPSCLGMSTPLLNKVKRGRWKCCLCC</sequence>
<dbReference type="EMBL" id="GBXM01054307">
    <property type="protein sequence ID" value="JAH54270.1"/>
    <property type="molecule type" value="Transcribed_RNA"/>
</dbReference>
<name>A0A0E9TN46_ANGAN</name>
<dbReference type="AlphaFoldDB" id="A0A0E9TN46"/>
<organism evidence="1">
    <name type="scientific">Anguilla anguilla</name>
    <name type="common">European freshwater eel</name>
    <name type="synonym">Muraena anguilla</name>
    <dbReference type="NCBI Taxonomy" id="7936"/>
    <lineage>
        <taxon>Eukaryota</taxon>
        <taxon>Metazoa</taxon>
        <taxon>Chordata</taxon>
        <taxon>Craniata</taxon>
        <taxon>Vertebrata</taxon>
        <taxon>Euteleostomi</taxon>
        <taxon>Actinopterygii</taxon>
        <taxon>Neopterygii</taxon>
        <taxon>Teleostei</taxon>
        <taxon>Anguilliformes</taxon>
        <taxon>Anguillidae</taxon>
        <taxon>Anguilla</taxon>
    </lineage>
</organism>